<keyword evidence="6 7" id="KW-0472">Membrane</keyword>
<comment type="subcellular location">
    <subcellularLocation>
        <location evidence="1">Endomembrane system</location>
        <topology evidence="1">Multi-pass membrane protein</topology>
    </subcellularLocation>
    <subcellularLocation>
        <location evidence="7">Endoplasmic reticulum membrane</location>
        <topology evidence="7">Multi-pass membrane protein</topology>
    </subcellularLocation>
</comment>
<keyword evidence="3 7" id="KW-0812">Transmembrane</keyword>
<sequence>MALSAIQPPPASGPGTAAPQRSYRRLIISVLFVLVAFSLLPGVSASTGDRLPDFISCTAQCDALNCDEGSSYVPIYLRLLFWTCSQNCDYTCQRLVTADRIMMGESVEQFHGKWPFLRIAGVQEPLSVLFSILNFVPHYHGFRALLSSLRAPNAPTTLLWVYLGIAITGMNAWTWSSVFHTRDFVVTECLDYFSAGLTVLYGFYAASVRVFRLDYPRRRYTRYTLAFVCIVLYILHVLYLSLVRFNYGYNMLANVFVGLLQNVLWVSFSLFQYWKFREYWRLWPLGLVITVSLAMSFELFDFPPILDMLDAHALWHAGTVLPTYWWYNWMNRDIQALKTSKVKN</sequence>
<evidence type="ECO:0000256" key="4">
    <source>
        <dbReference type="ARBA" id="ARBA00022729"/>
    </source>
</evidence>
<dbReference type="EMBL" id="CABVLU010000002">
    <property type="protein sequence ID" value="VVT50449.1"/>
    <property type="molecule type" value="Genomic_DNA"/>
</dbReference>
<keyword evidence="7" id="KW-0256">Endoplasmic reticulum</keyword>
<dbReference type="InterPro" id="IPR007217">
    <property type="entry name" value="Per1-like"/>
</dbReference>
<evidence type="ECO:0000256" key="3">
    <source>
        <dbReference type="ARBA" id="ARBA00022692"/>
    </source>
</evidence>
<comment type="function">
    <text evidence="7">Involved in the lipid remodeling steps of GPI-anchor maturation.</text>
</comment>
<evidence type="ECO:0000256" key="5">
    <source>
        <dbReference type="ARBA" id="ARBA00022989"/>
    </source>
</evidence>
<feature type="transmembrane region" description="Helical" evidence="7">
    <location>
        <begin position="192"/>
        <end position="211"/>
    </location>
</feature>
<dbReference type="RefSeq" id="XP_031853376.1">
    <property type="nucleotide sequence ID" value="XM_031997485.1"/>
</dbReference>
<keyword evidence="5 7" id="KW-1133">Transmembrane helix</keyword>
<gene>
    <name evidence="8" type="ORF">SAPINGB_P002767</name>
</gene>
<feature type="transmembrane region" description="Helical" evidence="7">
    <location>
        <begin position="312"/>
        <end position="329"/>
    </location>
</feature>
<feature type="transmembrane region" description="Helical" evidence="7">
    <location>
        <begin position="116"/>
        <end position="136"/>
    </location>
</feature>
<dbReference type="PANTHER" id="PTHR13148">
    <property type="entry name" value="PER1-RELATED"/>
    <property type="match status" value="1"/>
</dbReference>
<feature type="transmembrane region" description="Helical" evidence="7">
    <location>
        <begin position="223"/>
        <end position="245"/>
    </location>
</feature>
<evidence type="ECO:0000256" key="2">
    <source>
        <dbReference type="ARBA" id="ARBA00022502"/>
    </source>
</evidence>
<comment type="caution">
    <text evidence="7">Lacks conserved residue(s) required for the propagation of feature annotation.</text>
</comment>
<feature type="transmembrane region" description="Helical" evidence="7">
    <location>
        <begin position="26"/>
        <end position="44"/>
    </location>
</feature>
<dbReference type="Proteomes" id="UP000398389">
    <property type="component" value="Unassembled WGS sequence"/>
</dbReference>
<name>A0A5E8BHD7_9ASCO</name>
<protein>
    <recommendedName>
        <fullName evidence="7">Post-GPI attachment to proteins factor 3</fullName>
    </recommendedName>
</protein>
<dbReference type="OrthoDB" id="419770at2759"/>
<accession>A0A5E8BHD7</accession>
<evidence type="ECO:0000256" key="7">
    <source>
        <dbReference type="RuleBase" id="RU365066"/>
    </source>
</evidence>
<dbReference type="PANTHER" id="PTHR13148:SF0">
    <property type="entry name" value="POST-GPI ATTACHMENT TO PROTEINS FACTOR 3"/>
    <property type="match status" value="1"/>
</dbReference>
<dbReference type="GO" id="GO:0016788">
    <property type="term" value="F:hydrolase activity, acting on ester bonds"/>
    <property type="evidence" value="ECO:0007669"/>
    <property type="project" value="TreeGrafter"/>
</dbReference>
<dbReference type="AlphaFoldDB" id="A0A5E8BHD7"/>
<evidence type="ECO:0000256" key="1">
    <source>
        <dbReference type="ARBA" id="ARBA00004127"/>
    </source>
</evidence>
<keyword evidence="2 7" id="KW-0337">GPI-anchor biosynthesis</keyword>
<dbReference type="GeneID" id="43581585"/>
<feature type="transmembrane region" description="Helical" evidence="7">
    <location>
        <begin position="282"/>
        <end position="300"/>
    </location>
</feature>
<comment type="similarity">
    <text evidence="7">Belongs to the PGAP3 family.</text>
</comment>
<feature type="transmembrane region" description="Helical" evidence="7">
    <location>
        <begin position="157"/>
        <end position="180"/>
    </location>
</feature>
<evidence type="ECO:0000313" key="8">
    <source>
        <dbReference type="EMBL" id="VVT50449.1"/>
    </source>
</evidence>
<evidence type="ECO:0000313" key="9">
    <source>
        <dbReference type="Proteomes" id="UP000398389"/>
    </source>
</evidence>
<keyword evidence="9" id="KW-1185">Reference proteome</keyword>
<feature type="transmembrane region" description="Helical" evidence="7">
    <location>
        <begin position="251"/>
        <end position="270"/>
    </location>
</feature>
<dbReference type="GO" id="GO:0005789">
    <property type="term" value="C:endoplasmic reticulum membrane"/>
    <property type="evidence" value="ECO:0007669"/>
    <property type="project" value="UniProtKB-SubCell"/>
</dbReference>
<dbReference type="GO" id="GO:0006506">
    <property type="term" value="P:GPI anchor biosynthetic process"/>
    <property type="evidence" value="ECO:0007669"/>
    <property type="project" value="UniProtKB-KW"/>
</dbReference>
<proteinExistence type="inferred from homology"/>
<reference evidence="8 9" key="1">
    <citation type="submission" date="2019-09" db="EMBL/GenBank/DDBJ databases">
        <authorList>
            <person name="Brejova B."/>
        </authorList>
    </citation>
    <scope>NUCLEOTIDE SEQUENCE [LARGE SCALE GENOMIC DNA]</scope>
</reference>
<dbReference type="Pfam" id="PF04080">
    <property type="entry name" value="Per1"/>
    <property type="match status" value="1"/>
</dbReference>
<organism evidence="8 9">
    <name type="scientific">Magnusiomyces paraingens</name>
    <dbReference type="NCBI Taxonomy" id="2606893"/>
    <lineage>
        <taxon>Eukaryota</taxon>
        <taxon>Fungi</taxon>
        <taxon>Dikarya</taxon>
        <taxon>Ascomycota</taxon>
        <taxon>Saccharomycotina</taxon>
        <taxon>Dipodascomycetes</taxon>
        <taxon>Dipodascales</taxon>
        <taxon>Dipodascaceae</taxon>
        <taxon>Magnusiomyces</taxon>
    </lineage>
</organism>
<keyword evidence="4" id="KW-0732">Signal</keyword>
<evidence type="ECO:0000256" key="6">
    <source>
        <dbReference type="ARBA" id="ARBA00023136"/>
    </source>
</evidence>